<dbReference type="Proteomes" id="UP000484988">
    <property type="component" value="Unassembled WGS sequence"/>
</dbReference>
<protein>
    <submittedName>
        <fullName evidence="1">Uncharacterized protein</fullName>
    </submittedName>
</protein>
<reference evidence="1 2" key="1">
    <citation type="submission" date="2020-02" db="EMBL/GenBank/DDBJ databases">
        <title>Whole Genome Shotgun Sequence of Streptomyces sp. strain CWH03.</title>
        <authorList>
            <person name="Dohra H."/>
            <person name="Kodani S."/>
            <person name="Yamamura H."/>
        </authorList>
    </citation>
    <scope>NUCLEOTIDE SEQUENCE [LARGE SCALE GENOMIC DNA]</scope>
    <source>
        <strain evidence="1 2">CWH03</strain>
    </source>
</reference>
<dbReference type="EMBL" id="BLLG01000001">
    <property type="protein sequence ID" value="GFH34158.1"/>
    <property type="molecule type" value="Genomic_DNA"/>
</dbReference>
<gene>
    <name evidence="1" type="ORF">SCWH03_03680</name>
</gene>
<organism evidence="1 2">
    <name type="scientific">Streptomyces pacificus</name>
    <dbReference type="NCBI Taxonomy" id="2705029"/>
    <lineage>
        <taxon>Bacteria</taxon>
        <taxon>Bacillati</taxon>
        <taxon>Actinomycetota</taxon>
        <taxon>Actinomycetes</taxon>
        <taxon>Kitasatosporales</taxon>
        <taxon>Streptomycetaceae</taxon>
        <taxon>Streptomyces</taxon>
    </lineage>
</organism>
<evidence type="ECO:0000313" key="2">
    <source>
        <dbReference type="Proteomes" id="UP000484988"/>
    </source>
</evidence>
<accession>A0A6A0ANG5</accession>
<proteinExistence type="predicted"/>
<dbReference type="AlphaFoldDB" id="A0A6A0ANG5"/>
<name>A0A6A0ANG5_9ACTN</name>
<keyword evidence="2" id="KW-1185">Reference proteome</keyword>
<comment type="caution">
    <text evidence="1">The sequence shown here is derived from an EMBL/GenBank/DDBJ whole genome shotgun (WGS) entry which is preliminary data.</text>
</comment>
<dbReference type="RefSeq" id="WP_254076494.1">
    <property type="nucleotide sequence ID" value="NZ_BLLG01000001.1"/>
</dbReference>
<evidence type="ECO:0000313" key="1">
    <source>
        <dbReference type="EMBL" id="GFH34158.1"/>
    </source>
</evidence>
<sequence length="196" mass="20091">MTAPLRLFPVPRLLRLPRPAGPLRGLRPLRALLASACAALTAAGLVACDPGTSGGLSAMAVSYTTDRAGTRALEEEGVRVRWLSCSARLNSAAGASPSARAAAGVDCEGRTGDGGRVTINGTVTQEIGGRCVHGDLTAKSDGRRVFRAYVLGDCNAPLPTSTRPPWSFPPAPGNGGAPRPTVTVTVTVTETRTFAG</sequence>